<sequence length="95" mass="11062">MLWTQRSIRRAQELGLDADDVADLLRSALQQGRYKNSEWCQQKPDGPWAASDVYLLTRHEWNDRAFRELPAHYYLKFALAKSGRLVLTVSCHVQT</sequence>
<evidence type="ECO:0000313" key="1">
    <source>
        <dbReference type="EMBL" id="WLI73402.1"/>
    </source>
</evidence>
<proteinExistence type="predicted"/>
<gene>
    <name evidence="1" type="ORF">B6N23_00125</name>
</gene>
<dbReference type="Proteomes" id="UP001235344">
    <property type="component" value="Chromosome"/>
</dbReference>
<name>A0ABY9H4K1_9GAMM</name>
<organism evidence="1 2">
    <name type="scientific">Halomonas alkalicola</name>
    <dbReference type="NCBI Taxonomy" id="1930622"/>
    <lineage>
        <taxon>Bacteria</taxon>
        <taxon>Pseudomonadati</taxon>
        <taxon>Pseudomonadota</taxon>
        <taxon>Gammaproteobacteria</taxon>
        <taxon>Oceanospirillales</taxon>
        <taxon>Halomonadaceae</taxon>
        <taxon>Halomonas</taxon>
    </lineage>
</organism>
<protein>
    <submittedName>
        <fullName evidence="1">Uncharacterized protein</fullName>
    </submittedName>
</protein>
<evidence type="ECO:0000313" key="2">
    <source>
        <dbReference type="Proteomes" id="UP001235344"/>
    </source>
</evidence>
<reference evidence="1 2" key="1">
    <citation type="submission" date="2023-08" db="EMBL/GenBank/DDBJ databases">
        <title>Transcriptome Analysis of Halomonas alkalicola CICC 11012s to Identify the Genes Involved in Alkaline Tolerances.</title>
        <authorList>
            <person name="Zhai L."/>
        </authorList>
    </citation>
    <scope>NUCLEOTIDE SEQUENCE [LARGE SCALE GENOMIC DNA]</scope>
    <source>
        <strain evidence="1 2">CICC 11012s</strain>
    </source>
</reference>
<keyword evidence="2" id="KW-1185">Reference proteome</keyword>
<accession>A0ABY9H4K1</accession>
<dbReference type="EMBL" id="CP131913">
    <property type="protein sequence ID" value="WLI73402.1"/>
    <property type="molecule type" value="Genomic_DNA"/>
</dbReference>
<dbReference type="RefSeq" id="WP_305501032.1">
    <property type="nucleotide sequence ID" value="NZ_CP131913.1"/>
</dbReference>